<keyword evidence="3" id="KW-0963">Cytoplasm</keyword>
<comment type="function">
    <text evidence="8">The phosphoenolpyruvate-dependent sugar phosphotransferase system (sugar PTS), a major carbohydrate active transport system, catalyzes the phosphorylation of incoming sugar substrates concomitantly with their translocation across the cell membrane. The enzyme II UlaABC PTS system is involved in ascorbate transport.</text>
</comment>
<keyword evidence="7" id="KW-0418">Kinase</keyword>
<dbReference type="GO" id="GO:0016301">
    <property type="term" value="F:kinase activity"/>
    <property type="evidence" value="ECO:0007669"/>
    <property type="project" value="UniProtKB-KW"/>
</dbReference>
<gene>
    <name evidence="12" type="ORF">EV191_108178</name>
</gene>
<keyword evidence="4" id="KW-0597">Phosphoprotein</keyword>
<keyword evidence="13" id="KW-1185">Reference proteome</keyword>
<evidence type="ECO:0000313" key="12">
    <source>
        <dbReference type="EMBL" id="TCP50089.1"/>
    </source>
</evidence>
<feature type="domain" description="PTS EIIA type-2" evidence="11">
    <location>
        <begin position="1"/>
        <end position="141"/>
    </location>
</feature>
<evidence type="ECO:0000256" key="7">
    <source>
        <dbReference type="ARBA" id="ARBA00022777"/>
    </source>
</evidence>
<evidence type="ECO:0000256" key="5">
    <source>
        <dbReference type="ARBA" id="ARBA00022679"/>
    </source>
</evidence>
<dbReference type="Gene3D" id="3.40.930.10">
    <property type="entry name" value="Mannitol-specific EII, Chain A"/>
    <property type="match status" value="1"/>
</dbReference>
<protein>
    <recommendedName>
        <fullName evidence="9">Ascorbate-specific PTS system EIIA component</fullName>
    </recommendedName>
    <alternativeName>
        <fullName evidence="10">Ascorbate-specific phosphotransferase enzyme IIA component</fullName>
    </alternativeName>
</protein>
<evidence type="ECO:0000259" key="11">
    <source>
        <dbReference type="PROSITE" id="PS51094"/>
    </source>
</evidence>
<proteinExistence type="predicted"/>
<accession>A0A4R2QMH7</accession>
<evidence type="ECO:0000256" key="8">
    <source>
        <dbReference type="ARBA" id="ARBA00037387"/>
    </source>
</evidence>
<sequence length="145" mass="14821">MTTIAAHAGKDATDWRAAVRQAAEALVAAGAASADYPEACVRMVTEHGPYIVLGPGLALVHARPEDGGNKVGVAAVTLTTPVAFGHPDNDPVDLLIAFCTPDSDAHIAALSTVAKALASGLAERLRAATNDDELTTTLREALPSV</sequence>
<dbReference type="Proteomes" id="UP000294911">
    <property type="component" value="Unassembled WGS sequence"/>
</dbReference>
<keyword evidence="6" id="KW-0598">Phosphotransferase system</keyword>
<evidence type="ECO:0000256" key="2">
    <source>
        <dbReference type="ARBA" id="ARBA00022448"/>
    </source>
</evidence>
<keyword evidence="5" id="KW-0808">Transferase</keyword>
<dbReference type="EMBL" id="SLXQ01000008">
    <property type="protein sequence ID" value="TCP50089.1"/>
    <property type="molecule type" value="Genomic_DNA"/>
</dbReference>
<dbReference type="InterPro" id="IPR051351">
    <property type="entry name" value="Ascorbate-PTS_EIIA_comp"/>
</dbReference>
<dbReference type="GO" id="GO:0009401">
    <property type="term" value="P:phosphoenolpyruvate-dependent sugar phosphotransferase system"/>
    <property type="evidence" value="ECO:0007669"/>
    <property type="project" value="UniProtKB-KW"/>
</dbReference>
<evidence type="ECO:0000256" key="3">
    <source>
        <dbReference type="ARBA" id="ARBA00022490"/>
    </source>
</evidence>
<name>A0A4R2QMH7_9PSEU</name>
<dbReference type="RefSeq" id="WP_165913006.1">
    <property type="nucleotide sequence ID" value="NZ_SLXQ01000008.1"/>
</dbReference>
<dbReference type="PANTHER" id="PTHR36203">
    <property type="entry name" value="ASCORBATE-SPECIFIC PTS SYSTEM EIIA COMPONENT"/>
    <property type="match status" value="1"/>
</dbReference>
<evidence type="ECO:0000256" key="4">
    <source>
        <dbReference type="ARBA" id="ARBA00022553"/>
    </source>
</evidence>
<dbReference type="PANTHER" id="PTHR36203:SF1">
    <property type="entry name" value="ASCORBATE-SPECIFIC PTS SYSTEM EIIA COMPONENT"/>
    <property type="match status" value="1"/>
</dbReference>
<dbReference type="SUPFAM" id="SSF55804">
    <property type="entry name" value="Phoshotransferase/anion transport protein"/>
    <property type="match status" value="1"/>
</dbReference>
<dbReference type="PROSITE" id="PS51094">
    <property type="entry name" value="PTS_EIIA_TYPE_2"/>
    <property type="match status" value="1"/>
</dbReference>
<keyword evidence="2" id="KW-0813">Transport</keyword>
<evidence type="ECO:0000313" key="13">
    <source>
        <dbReference type="Proteomes" id="UP000294911"/>
    </source>
</evidence>
<evidence type="ECO:0000256" key="10">
    <source>
        <dbReference type="ARBA" id="ARBA00042072"/>
    </source>
</evidence>
<dbReference type="GO" id="GO:0005737">
    <property type="term" value="C:cytoplasm"/>
    <property type="evidence" value="ECO:0007669"/>
    <property type="project" value="UniProtKB-SubCell"/>
</dbReference>
<dbReference type="InterPro" id="IPR016152">
    <property type="entry name" value="PTrfase/Anion_transptr"/>
</dbReference>
<evidence type="ECO:0000256" key="1">
    <source>
        <dbReference type="ARBA" id="ARBA00004496"/>
    </source>
</evidence>
<comment type="caution">
    <text evidence="12">The sequence shown here is derived from an EMBL/GenBank/DDBJ whole genome shotgun (WGS) entry which is preliminary data.</text>
</comment>
<dbReference type="Pfam" id="PF00359">
    <property type="entry name" value="PTS_EIIA_2"/>
    <property type="match status" value="1"/>
</dbReference>
<organism evidence="12 13">
    <name type="scientific">Tamaricihabitans halophyticus</name>
    <dbReference type="NCBI Taxonomy" id="1262583"/>
    <lineage>
        <taxon>Bacteria</taxon>
        <taxon>Bacillati</taxon>
        <taxon>Actinomycetota</taxon>
        <taxon>Actinomycetes</taxon>
        <taxon>Pseudonocardiales</taxon>
        <taxon>Pseudonocardiaceae</taxon>
        <taxon>Tamaricihabitans</taxon>
    </lineage>
</organism>
<evidence type="ECO:0000256" key="9">
    <source>
        <dbReference type="ARBA" id="ARBA00041175"/>
    </source>
</evidence>
<dbReference type="InterPro" id="IPR002178">
    <property type="entry name" value="PTS_EIIA_type-2_dom"/>
</dbReference>
<reference evidence="12 13" key="1">
    <citation type="submission" date="2019-03" db="EMBL/GenBank/DDBJ databases">
        <title>Genomic Encyclopedia of Type Strains, Phase IV (KMG-IV): sequencing the most valuable type-strain genomes for metagenomic binning, comparative biology and taxonomic classification.</title>
        <authorList>
            <person name="Goeker M."/>
        </authorList>
    </citation>
    <scope>NUCLEOTIDE SEQUENCE [LARGE SCALE GENOMIC DNA]</scope>
    <source>
        <strain evidence="12 13">DSM 45765</strain>
    </source>
</reference>
<dbReference type="AlphaFoldDB" id="A0A4R2QMH7"/>
<evidence type="ECO:0000256" key="6">
    <source>
        <dbReference type="ARBA" id="ARBA00022683"/>
    </source>
</evidence>
<comment type="subcellular location">
    <subcellularLocation>
        <location evidence="1">Cytoplasm</location>
    </subcellularLocation>
</comment>